<proteinExistence type="predicted"/>
<feature type="compositionally biased region" description="Basic and acidic residues" evidence="1">
    <location>
        <begin position="163"/>
        <end position="178"/>
    </location>
</feature>
<feature type="compositionally biased region" description="Polar residues" evidence="1">
    <location>
        <begin position="243"/>
        <end position="253"/>
    </location>
</feature>
<evidence type="ECO:0000313" key="3">
    <source>
        <dbReference type="RefSeq" id="XP_070486419.1"/>
    </source>
</evidence>
<reference evidence="3" key="1">
    <citation type="submission" date="2025-08" db="UniProtKB">
        <authorList>
            <consortium name="RefSeq"/>
        </authorList>
    </citation>
    <scope>IDENTIFICATION</scope>
    <source>
        <tissue evidence="3">Blood</tissue>
    </source>
</reference>
<dbReference type="Proteomes" id="UP001652662">
    <property type="component" value="Chromosome 7"/>
</dbReference>
<dbReference type="GeneID" id="139084894"/>
<sequence length="302" mass="33634">MEKQVTVGTDRQGGESPQDRECCVKAHHSGDVQGRPKGWPECWRAKASHPFHLPPPPQHPPPGLNAAGLNSTDKEGLSETHRKQEEQDPEPRVRLNQGEVSRYLSEFWTHLHFWSSFWTRIRESSLDAPAFQQVCPHRGLPLTNNPLLHFPGAGSQRPKRLRPAPEEDAGRPPRKGQEEGTGCGVPHPREPGLVLDLLLPSRRLQPAATRPHARLRLLASATVLPSQRPTEGRNQSREAIQPITGQNVSQSRGPCQPVTWPYVNLSRGLHQSRGCLASVWLLTDEWSTPPLGTEPRPLRGVL</sequence>
<feature type="region of interest" description="Disordered" evidence="1">
    <location>
        <begin position="146"/>
        <end position="187"/>
    </location>
</feature>
<name>A0ABM4QAE7_EQUPR</name>
<keyword evidence="2" id="KW-1185">Reference proteome</keyword>
<evidence type="ECO:0000313" key="2">
    <source>
        <dbReference type="Proteomes" id="UP001652662"/>
    </source>
</evidence>
<feature type="compositionally biased region" description="Basic and acidic residues" evidence="1">
    <location>
        <begin position="17"/>
        <end position="30"/>
    </location>
</feature>
<feature type="compositionally biased region" description="Basic and acidic residues" evidence="1">
    <location>
        <begin position="72"/>
        <end position="93"/>
    </location>
</feature>
<feature type="region of interest" description="Disordered" evidence="1">
    <location>
        <begin position="226"/>
        <end position="253"/>
    </location>
</feature>
<dbReference type="RefSeq" id="XP_070486419.1">
    <property type="nucleotide sequence ID" value="XM_070630318.1"/>
</dbReference>
<feature type="compositionally biased region" description="Pro residues" evidence="1">
    <location>
        <begin position="52"/>
        <end position="63"/>
    </location>
</feature>
<gene>
    <name evidence="3" type="primary">LOC139084894</name>
</gene>
<organism evidence="2 3">
    <name type="scientific">Equus przewalskii</name>
    <name type="common">Przewalski's horse</name>
    <name type="synonym">Equus caballus przewalskii</name>
    <dbReference type="NCBI Taxonomy" id="9798"/>
    <lineage>
        <taxon>Eukaryota</taxon>
        <taxon>Metazoa</taxon>
        <taxon>Chordata</taxon>
        <taxon>Craniata</taxon>
        <taxon>Vertebrata</taxon>
        <taxon>Euteleostomi</taxon>
        <taxon>Mammalia</taxon>
        <taxon>Eutheria</taxon>
        <taxon>Laurasiatheria</taxon>
        <taxon>Perissodactyla</taxon>
        <taxon>Equidae</taxon>
        <taxon>Equus</taxon>
    </lineage>
</organism>
<protein>
    <submittedName>
        <fullName evidence="3">Uncharacterized protein</fullName>
    </submittedName>
</protein>
<feature type="region of interest" description="Disordered" evidence="1">
    <location>
        <begin position="1"/>
        <end position="94"/>
    </location>
</feature>
<evidence type="ECO:0000256" key="1">
    <source>
        <dbReference type="SAM" id="MobiDB-lite"/>
    </source>
</evidence>
<accession>A0ABM4QAE7</accession>